<dbReference type="PANTHER" id="PTHR28004:SF2">
    <property type="entry name" value="D-SERINE DEHYDRATASE"/>
    <property type="match status" value="1"/>
</dbReference>
<dbReference type="InterPro" id="IPR051466">
    <property type="entry name" value="D-amino_acid_metab_enzyme"/>
</dbReference>
<dbReference type="GO" id="GO:0036088">
    <property type="term" value="P:D-serine catabolic process"/>
    <property type="evidence" value="ECO:0007669"/>
    <property type="project" value="TreeGrafter"/>
</dbReference>
<dbReference type="RefSeq" id="WP_110481527.1">
    <property type="nucleotide sequence ID" value="NZ_CP024988.1"/>
</dbReference>
<dbReference type="EMBL" id="CP024988">
    <property type="protein sequence ID" value="AWT26411.1"/>
    <property type="molecule type" value="Genomic_DNA"/>
</dbReference>
<sequence length="404" mass="41943">MGIPRPAVRTAVAGLEPPFSVLDLDAALANAADLVDRASGTPVRLATKSVRIRELISRLLRVDGIRGLLAYDLGEALWLADEGVCNDILVAYPCVSASLLRHLTSDTRHLDTVTLTVDSTTHLDLIDAVSPPDTRAGRVRVCLDVDASLVLGPVHLGARRSPVHTVADAAALAAQICDRPGVDLVGIMAYEGQIAGTTDTSPAVAAVKAVSVRELAARRAAVVTAVSDVLAARGRHLEFVNGGGTGSVETTAAEAAVTEIGAGSGIMGPGLFDHYRRFRPTAAGWFVLPVVRRPAPDIVTVAGGGRVASGSPGADRLPVVDYPAGLSFMSTEGAGEVQTPLRGEAARRLGPGDQVWFRHAKAGEQAEWTDEVVVVARTAGADGVGGTGVVGRWPTYRGEGKVFV</sequence>
<dbReference type="InterPro" id="IPR029066">
    <property type="entry name" value="PLP-binding_barrel"/>
</dbReference>
<accession>A0A2Z3YRY4</accession>
<evidence type="ECO:0000259" key="1">
    <source>
        <dbReference type="Pfam" id="PF01168"/>
    </source>
</evidence>
<protein>
    <submittedName>
        <fullName evidence="2">D-threonine aldolase</fullName>
        <ecNumber evidence="2">4.1.2.42</ecNumber>
    </submittedName>
</protein>
<dbReference type="AlphaFoldDB" id="A0A2Z3YRY4"/>
<evidence type="ECO:0000313" key="2">
    <source>
        <dbReference type="EMBL" id="AWT26411.1"/>
    </source>
</evidence>
<keyword evidence="3" id="KW-1185">Reference proteome</keyword>
<dbReference type="PANTHER" id="PTHR28004">
    <property type="entry name" value="ZGC:162816-RELATED"/>
    <property type="match status" value="1"/>
</dbReference>
<name>A0A2Z3YRY4_9CORY</name>
<reference evidence="3" key="1">
    <citation type="submission" date="2017-11" db="EMBL/GenBank/DDBJ databases">
        <title>Otitis media/interna in a cat caused by the recently described species Corynebacterium provencense.</title>
        <authorList>
            <person name="Kittl S."/>
            <person name="Brodard I."/>
            <person name="Rychener L."/>
            <person name="Jores J."/>
            <person name="Roosje P."/>
            <person name="Gobeli Brawand S."/>
        </authorList>
    </citation>
    <scope>NUCLEOTIDE SEQUENCE [LARGE SCALE GENOMIC DNA]</scope>
    <source>
        <strain evidence="3">17KM38</strain>
    </source>
</reference>
<dbReference type="Pfam" id="PF01168">
    <property type="entry name" value="Ala_racemase_N"/>
    <property type="match status" value="1"/>
</dbReference>
<dbReference type="OrthoDB" id="2445260at2"/>
<dbReference type="Gene3D" id="3.20.20.10">
    <property type="entry name" value="Alanine racemase"/>
    <property type="match status" value="1"/>
</dbReference>
<dbReference type="GO" id="GO:0008721">
    <property type="term" value="F:D-serine ammonia-lyase activity"/>
    <property type="evidence" value="ECO:0007669"/>
    <property type="project" value="TreeGrafter"/>
</dbReference>
<dbReference type="STRING" id="1737425.GCA_900049755_02552"/>
<dbReference type="InterPro" id="IPR001608">
    <property type="entry name" value="Ala_racemase_N"/>
</dbReference>
<evidence type="ECO:0000313" key="3">
    <source>
        <dbReference type="Proteomes" id="UP000247696"/>
    </source>
</evidence>
<keyword evidence="2" id="KW-0456">Lyase</keyword>
<dbReference type="SUPFAM" id="SSF51419">
    <property type="entry name" value="PLP-binding barrel"/>
    <property type="match status" value="1"/>
</dbReference>
<feature type="domain" description="Alanine racemase N-terminal" evidence="1">
    <location>
        <begin position="23"/>
        <end position="264"/>
    </location>
</feature>
<dbReference type="KEGG" id="cpre:Csp1_16270"/>
<proteinExistence type="predicted"/>
<dbReference type="GO" id="GO:0043876">
    <property type="term" value="F:D-threonine aldolase activity"/>
    <property type="evidence" value="ECO:0007669"/>
    <property type="project" value="UniProtKB-EC"/>
</dbReference>
<gene>
    <name evidence="2" type="ORF">Csp1_16270</name>
</gene>
<dbReference type="Proteomes" id="UP000247696">
    <property type="component" value="Chromosome"/>
</dbReference>
<dbReference type="EC" id="4.1.2.42" evidence="2"/>
<organism evidence="2 3">
    <name type="scientific">Corynebacterium provencense</name>
    <dbReference type="NCBI Taxonomy" id="1737425"/>
    <lineage>
        <taxon>Bacteria</taxon>
        <taxon>Bacillati</taxon>
        <taxon>Actinomycetota</taxon>
        <taxon>Actinomycetes</taxon>
        <taxon>Mycobacteriales</taxon>
        <taxon>Corynebacteriaceae</taxon>
        <taxon>Corynebacterium</taxon>
    </lineage>
</organism>